<dbReference type="SUPFAM" id="SSF53590">
    <property type="entry name" value="Nucleoside hydrolase"/>
    <property type="match status" value="1"/>
</dbReference>
<organism evidence="3 4">
    <name type="scientific">Delitschia confertaspora ATCC 74209</name>
    <dbReference type="NCBI Taxonomy" id="1513339"/>
    <lineage>
        <taxon>Eukaryota</taxon>
        <taxon>Fungi</taxon>
        <taxon>Dikarya</taxon>
        <taxon>Ascomycota</taxon>
        <taxon>Pezizomycotina</taxon>
        <taxon>Dothideomycetes</taxon>
        <taxon>Pleosporomycetidae</taxon>
        <taxon>Pleosporales</taxon>
        <taxon>Delitschiaceae</taxon>
        <taxon>Delitschia</taxon>
    </lineage>
</organism>
<dbReference type="Proteomes" id="UP000799536">
    <property type="component" value="Unassembled WGS sequence"/>
</dbReference>
<dbReference type="InterPro" id="IPR048527">
    <property type="entry name" value="Sde182_C"/>
</dbReference>
<dbReference type="Pfam" id="PF07632">
    <property type="entry name" value="Sde182_NH-like"/>
    <property type="match status" value="1"/>
</dbReference>
<dbReference type="Gene3D" id="3.90.245.10">
    <property type="entry name" value="Ribonucleoside hydrolase-like"/>
    <property type="match status" value="1"/>
</dbReference>
<keyword evidence="4" id="KW-1185">Reference proteome</keyword>
<evidence type="ECO:0000313" key="3">
    <source>
        <dbReference type="EMBL" id="KAF2200996.1"/>
    </source>
</evidence>
<proteinExistence type="predicted"/>
<feature type="domain" description="Cellulose-binding Sde182 C-terminal" evidence="2">
    <location>
        <begin position="376"/>
        <end position="483"/>
    </location>
</feature>
<sequence>MATKQLPNSKLPKLVTKTRVIILSDISNEPDDAESLVRYLTYANQFDTEGLVAVTSTWLRDAVRPEEIRKIVNVYGEVVENLNAHVHPNWKYPSADELRGVVRKGAEAYGMSAMGDDTPLSPGAQLLIDRIEAPDTRPLWILCWGGVVDLAHALLTLDDKHHPEDSARLRSRLRIYAISDQDDAGLWIRTNFPDVFYIVSVHGWNQYGLAAWTGISGEEYYGFDQGGPETEKWTRGWLRQNIQIGPLGKMYPDYKYIPEGDTPSFLHLIQNGLSNPEHPDYGSWGGRYIKTSPSDAVDSNHYGDAVDRVLGADGRLYTSNHATIWRWREAFQNDFAARMQWSMTKEFGECNHHPVIWLNDTTGLEPVKLDAEAGSKVILDASRTYDLDADDKLTFKWFHYREPSAVNWLVDQEVGIVTIAPLDPEARKVEVTIPPAEKYNFKIVSDRRAKKQVANGPVLHLVLQVTDSGTPPLTSYRRILLQVTNNKLVPPIATPIAAAPMAPGAVVPLVLGAVGNAVPSAAAVGNSTSRAAAVIGNSIDAILGNGERKESK</sequence>
<evidence type="ECO:0000259" key="1">
    <source>
        <dbReference type="Pfam" id="PF07632"/>
    </source>
</evidence>
<reference evidence="3" key="1">
    <citation type="journal article" date="2020" name="Stud. Mycol.">
        <title>101 Dothideomycetes genomes: a test case for predicting lifestyles and emergence of pathogens.</title>
        <authorList>
            <person name="Haridas S."/>
            <person name="Albert R."/>
            <person name="Binder M."/>
            <person name="Bloem J."/>
            <person name="Labutti K."/>
            <person name="Salamov A."/>
            <person name="Andreopoulos B."/>
            <person name="Baker S."/>
            <person name="Barry K."/>
            <person name="Bills G."/>
            <person name="Bluhm B."/>
            <person name="Cannon C."/>
            <person name="Castanera R."/>
            <person name="Culley D."/>
            <person name="Daum C."/>
            <person name="Ezra D."/>
            <person name="Gonzalez J."/>
            <person name="Henrissat B."/>
            <person name="Kuo A."/>
            <person name="Liang C."/>
            <person name="Lipzen A."/>
            <person name="Lutzoni F."/>
            <person name="Magnuson J."/>
            <person name="Mondo S."/>
            <person name="Nolan M."/>
            <person name="Ohm R."/>
            <person name="Pangilinan J."/>
            <person name="Park H.-J."/>
            <person name="Ramirez L."/>
            <person name="Alfaro M."/>
            <person name="Sun H."/>
            <person name="Tritt A."/>
            <person name="Yoshinaga Y."/>
            <person name="Zwiers L.-H."/>
            <person name="Turgeon B."/>
            <person name="Goodwin S."/>
            <person name="Spatafora J."/>
            <person name="Crous P."/>
            <person name="Grigoriev I."/>
        </authorList>
    </citation>
    <scope>NUCLEOTIDE SEQUENCE</scope>
    <source>
        <strain evidence="3">ATCC 74209</strain>
    </source>
</reference>
<dbReference type="InterPro" id="IPR011483">
    <property type="entry name" value="Sde182_NH-like"/>
</dbReference>
<dbReference type="InterPro" id="IPR013783">
    <property type="entry name" value="Ig-like_fold"/>
</dbReference>
<feature type="domain" description="Cellulose-binding Sde182 nucleoside hydrolase-like" evidence="1">
    <location>
        <begin position="19"/>
        <end position="288"/>
    </location>
</feature>
<dbReference type="Gene3D" id="2.60.40.10">
    <property type="entry name" value="Immunoglobulins"/>
    <property type="match status" value="1"/>
</dbReference>
<gene>
    <name evidence="3" type="ORF">GQ43DRAFT_440997</name>
</gene>
<evidence type="ECO:0000259" key="2">
    <source>
        <dbReference type="Pfam" id="PF21027"/>
    </source>
</evidence>
<evidence type="ECO:0000313" key="4">
    <source>
        <dbReference type="Proteomes" id="UP000799536"/>
    </source>
</evidence>
<dbReference type="OrthoDB" id="3592035at2759"/>
<dbReference type="GO" id="GO:0016799">
    <property type="term" value="F:hydrolase activity, hydrolyzing N-glycosyl compounds"/>
    <property type="evidence" value="ECO:0007669"/>
    <property type="project" value="InterPro"/>
</dbReference>
<accession>A0A9P4JMM3</accession>
<dbReference type="InterPro" id="IPR036452">
    <property type="entry name" value="Ribo_hydro-like"/>
</dbReference>
<comment type="caution">
    <text evidence="3">The sequence shown here is derived from an EMBL/GenBank/DDBJ whole genome shotgun (WGS) entry which is preliminary data.</text>
</comment>
<name>A0A9P4JMM3_9PLEO</name>
<dbReference type="AlphaFoldDB" id="A0A9P4JMM3"/>
<dbReference type="EMBL" id="ML993995">
    <property type="protein sequence ID" value="KAF2200996.1"/>
    <property type="molecule type" value="Genomic_DNA"/>
</dbReference>
<protein>
    <submittedName>
        <fullName evidence="3">DUF1593-domain-containing protein</fullName>
    </submittedName>
</protein>
<dbReference type="Pfam" id="PF21027">
    <property type="entry name" value="Sde0182_C"/>
    <property type="match status" value="1"/>
</dbReference>